<evidence type="ECO:0000256" key="1">
    <source>
        <dbReference type="ARBA" id="ARBA00022729"/>
    </source>
</evidence>
<dbReference type="RefSeq" id="WP_208084385.1">
    <property type="nucleotide sequence ID" value="NZ_CP086136.1"/>
</dbReference>
<evidence type="ECO:0000313" key="3">
    <source>
        <dbReference type="EMBL" id="MBO1861176.1"/>
    </source>
</evidence>
<proteinExistence type="predicted"/>
<evidence type="ECO:0000259" key="2">
    <source>
        <dbReference type="Pfam" id="PF19077"/>
    </source>
</evidence>
<dbReference type="SUPFAM" id="SSF69318">
    <property type="entry name" value="Integrin alpha N-terminal domain"/>
    <property type="match status" value="2"/>
</dbReference>
<dbReference type="InterPro" id="IPR028994">
    <property type="entry name" value="Integrin_alpha_N"/>
</dbReference>
<dbReference type="InterPro" id="IPR044016">
    <property type="entry name" value="Big_13"/>
</dbReference>
<dbReference type="KEGG" id="bban:J4G43_007385"/>
<dbReference type="Gene3D" id="2.130.10.130">
    <property type="entry name" value="Integrin alpha, N-terminal"/>
    <property type="match status" value="2"/>
</dbReference>
<reference evidence="4 5" key="2">
    <citation type="journal article" date="2022" name="Int. J. Syst. Evol. Microbiol.">
        <title>Strains of Bradyrhizobium barranii sp. nov. associated with legumes native to Canada are symbionts of soybeans and belong to different subspecies (subsp. barranii subsp. nov. and subsp. apii subsp. nov.) and symbiovars (sv. glycinearum and sv. septentrionale).</title>
        <authorList>
            <person name="Bromfield E.S.P."/>
            <person name="Cloutier S."/>
            <person name="Wasai-Hara S."/>
            <person name="Minamisawa K."/>
        </authorList>
    </citation>
    <scope>NUCLEOTIDE SEQUENCE [LARGE SCALE GENOMIC DNA]</scope>
    <source>
        <strain evidence="4 5">144S4</strain>
    </source>
</reference>
<protein>
    <submittedName>
        <fullName evidence="4">FG-GAP-like repeat-containing protein</fullName>
    </submittedName>
    <submittedName>
        <fullName evidence="3">VCBS repeat-containing protein</fullName>
    </submittedName>
</protein>
<dbReference type="EMBL" id="JAGEMI010000001">
    <property type="protein sequence ID" value="MBO1861176.1"/>
    <property type="molecule type" value="Genomic_DNA"/>
</dbReference>
<dbReference type="Pfam" id="PF01839">
    <property type="entry name" value="FG-GAP"/>
    <property type="match status" value="2"/>
</dbReference>
<dbReference type="Pfam" id="PF19077">
    <property type="entry name" value="Big_13"/>
    <property type="match status" value="1"/>
</dbReference>
<dbReference type="InterPro" id="IPR013517">
    <property type="entry name" value="FG-GAP"/>
</dbReference>
<dbReference type="InterPro" id="IPR030930">
    <property type="entry name" value="AIDA"/>
</dbReference>
<dbReference type="Proteomes" id="UP000664702">
    <property type="component" value="Chromosome"/>
</dbReference>
<sequence length="1180" mass="116676">MPVIPDLPTITSITATDPTQTDAGTVHYTVTFSKPVLGVTIDQFSLATSGSIGGAGITDVTPVAGSNLSSYTVTVNTGFGSGSVALQFTGSNVHDTNGYYVGPYRSESKLTVNSPTSFAIGDVNGDGKLDVVMGTNFFINPSYVSVALNDGTGHFSSASNTSSPGLLPLLALADLNGDGKLDIAQVTLDGTVTVRLGNGNGTFGANTSYSAGSGVYQTPKVIDVTGDGVLDIVVGSTVLPGNGNGTFGTAITTNLGVGSIAYGDFNRDGKLDLVTRNSTNLAIALSFGNGDGTFQAPSSPVGTATSVLTGDFNGDGKLDMAAVSSATISILLGNGDGTFTSSGTTLQAAGTIGSGAVADINGDGVADLVVVGTNNTLSTFFGHGDGTFGQVRISPLDKTAGQIGAGDLNGDGKADVLIGYQFGTNPFTQSSGTDILLTGSSSETGPAYTIVRTSPALTITDGDVTLGADGNNYINAAHFHGGATTLAGTGNAGDTISVTDAMTHAVVGTAKVGQNGTWSLGVSGLQDGTTYSYVAAATDSHGNSSVGPAFTFTVDATASLGITGINLSADSSVSNPKVTLQGTTDVPAQVTVSIGGTDVIVSSATGSWQFNSQVVPYGMTTIVARFSDAAGNVGASPTYTLIRGNYTLVSSTQLANAVVVDSFFTVDSNAAETGAIVLSGAGEIVRGTSTGATIYNGGSQGLEYGTATGTLVQAGATQLVSFQGTAKDTVLYGTQTVGNTAIHTTIKSGGLQNIYVNGSTYGTVIEALGTQSTAGADHDATVFGTQYVTGSSANATIGSGGNQYDYGTATGALVQSGGSQHVYQGGSASGTTVAAGGYQDVYQGTATNTVLAGNQQVLAGGQAARTVINAGGRQYVGSGGATTNTTIATGGFQYVDAGATDSGATIAGGRQYIVGSSTSATVGAGGVQYDYGTSTAALVESGGIQHVYQGGSADGTTVAAGGYQDVFQGTVTNTVLDGEQQVLTDGHAAGTVINAGGRQYVGSGGATTATTIETGGFQYVDSGATDGSAAISGGYQFVTGTATGATVSGGGEQDVGATGMAANTHLDGGSEHVYAGGLLQNVDFGGSNGATLVLDAPTGLSGAIANFGADDTIDFRNTVVSSVDVDSANNLTVTTDGGQSYSWALLAQYAASSFLLAADGNGGTMLSYVPPQQTLLAAAH</sequence>
<dbReference type="Gene3D" id="2.160.20.20">
    <property type="match status" value="2"/>
</dbReference>
<evidence type="ECO:0000313" key="5">
    <source>
        <dbReference type="Proteomes" id="UP000664702"/>
    </source>
</evidence>
<dbReference type="Gene3D" id="2.60.40.10">
    <property type="entry name" value="Immunoglobulins"/>
    <property type="match status" value="1"/>
</dbReference>
<feature type="domain" description="Bacterial Ig-like" evidence="2">
    <location>
        <begin position="485"/>
        <end position="555"/>
    </location>
</feature>
<dbReference type="PANTHER" id="PTHR45460:SF2">
    <property type="entry name" value="ALPHA 1,3 GLUCANASE, GH71 FAMILY (EUROFUNG)"/>
    <property type="match status" value="1"/>
</dbReference>
<name>A0A939S2B1_9BRAD</name>
<dbReference type="InterPro" id="IPR013783">
    <property type="entry name" value="Ig-like_fold"/>
</dbReference>
<dbReference type="Pfam" id="PF13517">
    <property type="entry name" value="FG-GAP_3"/>
    <property type="match status" value="2"/>
</dbReference>
<keyword evidence="1" id="KW-0732">Signal</keyword>
<reference evidence="3" key="1">
    <citation type="submission" date="2021-03" db="EMBL/GenBank/DDBJ databases">
        <title>Whole Genome Sequence of Bradyrhizobium sp. Strain 144S4.</title>
        <authorList>
            <person name="Bromfield E.S.P."/>
            <person name="Cloutier S."/>
        </authorList>
    </citation>
    <scope>NUCLEOTIDE SEQUENCE [LARGE SCALE GENOMIC DNA]</scope>
    <source>
        <strain evidence="3">144S4</strain>
    </source>
</reference>
<dbReference type="PANTHER" id="PTHR45460">
    <property type="entry name" value="SIMILAR TO CYSTEINE PROTEINASE"/>
    <property type="match status" value="1"/>
</dbReference>
<gene>
    <name evidence="4" type="ORF">J4G43_007385</name>
    <name evidence="3" type="ORF">J4G43_09555</name>
</gene>
<dbReference type="InterPro" id="IPR012332">
    <property type="entry name" value="Autotransporter_pectin_lyase_C"/>
</dbReference>
<dbReference type="AlphaFoldDB" id="A0A939S2B1"/>
<evidence type="ECO:0000313" key="4">
    <source>
        <dbReference type="EMBL" id="UEM14077.1"/>
    </source>
</evidence>
<organism evidence="3">
    <name type="scientific">Bradyrhizobium barranii subsp. barranii</name>
    <dbReference type="NCBI Taxonomy" id="2823807"/>
    <lineage>
        <taxon>Bacteria</taxon>
        <taxon>Pseudomonadati</taxon>
        <taxon>Pseudomonadota</taxon>
        <taxon>Alphaproteobacteria</taxon>
        <taxon>Hyphomicrobiales</taxon>
        <taxon>Nitrobacteraceae</taxon>
        <taxon>Bradyrhizobium</taxon>
        <taxon>Bradyrhizobium barranii</taxon>
    </lineage>
</organism>
<dbReference type="NCBIfam" id="TIGR04415">
    <property type="entry name" value="O_hepto_targRPT"/>
    <property type="match status" value="6"/>
</dbReference>
<accession>A0A939S2B1</accession>
<dbReference type="EMBL" id="CP086136">
    <property type="protein sequence ID" value="UEM14077.1"/>
    <property type="molecule type" value="Genomic_DNA"/>
</dbReference>